<reference evidence="1 2" key="1">
    <citation type="submission" date="2018-04" db="EMBL/GenBank/DDBJ databases">
        <title>Genomic Encyclopedia of Type Strains, Phase IV (KMG-IV): sequencing the most valuable type-strain genomes for metagenomic binning, comparative biology and taxonomic classification.</title>
        <authorList>
            <person name="Goeker M."/>
        </authorList>
    </citation>
    <scope>NUCLEOTIDE SEQUENCE [LARGE SCALE GENOMIC DNA]</scope>
    <source>
        <strain evidence="1 2">DSM 20705</strain>
    </source>
</reference>
<dbReference type="EMBL" id="QEKV01000004">
    <property type="protein sequence ID" value="PVY94651.1"/>
    <property type="molecule type" value="Genomic_DNA"/>
</dbReference>
<organism evidence="1 2">
    <name type="scientific">Ezakiella coagulans</name>
    <dbReference type="NCBI Taxonomy" id="46507"/>
    <lineage>
        <taxon>Bacteria</taxon>
        <taxon>Bacillati</taxon>
        <taxon>Bacillota</taxon>
        <taxon>Tissierellia</taxon>
        <taxon>Ezakiella</taxon>
    </lineage>
</organism>
<protein>
    <submittedName>
        <fullName evidence="1">Uncharacterized protein</fullName>
    </submittedName>
</protein>
<gene>
    <name evidence="1" type="ORF">C7381_104157</name>
</gene>
<evidence type="ECO:0000313" key="2">
    <source>
        <dbReference type="Proteomes" id="UP000245793"/>
    </source>
</evidence>
<dbReference type="AlphaFoldDB" id="A0A2U1E3Z5"/>
<accession>A0A2U1E3Z5</accession>
<comment type="caution">
    <text evidence="1">The sequence shown here is derived from an EMBL/GenBank/DDBJ whole genome shotgun (WGS) entry which is preliminary data.</text>
</comment>
<proteinExistence type="predicted"/>
<evidence type="ECO:0000313" key="1">
    <source>
        <dbReference type="EMBL" id="PVY94651.1"/>
    </source>
</evidence>
<name>A0A2U1E3Z5_9FIRM</name>
<dbReference type="Proteomes" id="UP000245793">
    <property type="component" value="Unassembled WGS sequence"/>
</dbReference>
<sequence>MPKILHTFLDETGARYFELQYHGELRVDDISEICFTKGLRSQNTIDNLKSKGIKLYKIVGGAMNVLEFKKAIGYIDTGGLICELEDGRFALIWTEYIDEPDDFNKGEVSYSKYTFTRGKPIDENVSVEDIEKAKKILADPNSDILQLKDKAHKEAFDKYFAEHK</sequence>
<keyword evidence="2" id="KW-1185">Reference proteome</keyword>